<evidence type="ECO:0000256" key="5">
    <source>
        <dbReference type="ARBA" id="ARBA00048462"/>
    </source>
</evidence>
<dbReference type="GO" id="GO:0005829">
    <property type="term" value="C:cytosol"/>
    <property type="evidence" value="ECO:0007669"/>
    <property type="project" value="TreeGrafter"/>
</dbReference>
<dbReference type="SMART" id="SM00827">
    <property type="entry name" value="PKS_AT"/>
    <property type="match status" value="1"/>
</dbReference>
<dbReference type="GO" id="GO:0006633">
    <property type="term" value="P:fatty acid biosynthetic process"/>
    <property type="evidence" value="ECO:0007669"/>
    <property type="project" value="TreeGrafter"/>
</dbReference>
<dbReference type="PANTHER" id="PTHR42681:SF1">
    <property type="entry name" value="MALONYL-COA-ACYL CARRIER PROTEIN TRANSACYLASE, MITOCHONDRIAL"/>
    <property type="match status" value="1"/>
</dbReference>
<evidence type="ECO:0000256" key="1">
    <source>
        <dbReference type="ARBA" id="ARBA00013258"/>
    </source>
</evidence>
<evidence type="ECO:0000313" key="10">
    <source>
        <dbReference type="Proteomes" id="UP000245533"/>
    </source>
</evidence>
<dbReference type="Pfam" id="PF00698">
    <property type="entry name" value="Acyl_transf_1"/>
    <property type="match status" value="1"/>
</dbReference>
<protein>
    <recommendedName>
        <fullName evidence="2 6">Malonyl CoA-acyl carrier protein transacylase</fullName>
        <ecNumber evidence="1 6">2.3.1.39</ecNumber>
    </recommendedName>
</protein>
<dbReference type="OrthoDB" id="9805460at2"/>
<feature type="active site" evidence="7">
    <location>
        <position position="86"/>
    </location>
</feature>
<feature type="active site" evidence="7">
    <location>
        <position position="197"/>
    </location>
</feature>
<dbReference type="InterPro" id="IPR016036">
    <property type="entry name" value="Malonyl_transacylase_ACP-bd"/>
</dbReference>
<dbReference type="InterPro" id="IPR014043">
    <property type="entry name" value="Acyl_transferase_dom"/>
</dbReference>
<dbReference type="FunFam" id="3.30.70.250:FF:000001">
    <property type="entry name" value="Malonyl CoA-acyl carrier protein transacylase"/>
    <property type="match status" value="1"/>
</dbReference>
<comment type="caution">
    <text evidence="9">The sequence shown here is derived from an EMBL/GenBank/DDBJ whole genome shotgun (WGS) entry which is preliminary data.</text>
</comment>
<evidence type="ECO:0000313" key="9">
    <source>
        <dbReference type="EMBL" id="PWN07435.1"/>
    </source>
</evidence>
<organism evidence="9 10">
    <name type="scientific">Rhodohalobacter mucosus</name>
    <dbReference type="NCBI Taxonomy" id="2079485"/>
    <lineage>
        <taxon>Bacteria</taxon>
        <taxon>Pseudomonadati</taxon>
        <taxon>Balneolota</taxon>
        <taxon>Balneolia</taxon>
        <taxon>Balneolales</taxon>
        <taxon>Balneolaceae</taxon>
        <taxon>Rhodohalobacter</taxon>
    </lineage>
</organism>
<dbReference type="EMBL" id="QGGB01000003">
    <property type="protein sequence ID" value="PWN07435.1"/>
    <property type="molecule type" value="Genomic_DNA"/>
</dbReference>
<keyword evidence="4 6" id="KW-0012">Acyltransferase</keyword>
<comment type="similarity">
    <text evidence="6">Belongs to the fabD family.</text>
</comment>
<dbReference type="InterPro" id="IPR016035">
    <property type="entry name" value="Acyl_Trfase/lysoPLipase"/>
</dbReference>
<evidence type="ECO:0000256" key="3">
    <source>
        <dbReference type="ARBA" id="ARBA00022679"/>
    </source>
</evidence>
<comment type="catalytic activity">
    <reaction evidence="5 6">
        <text>holo-[ACP] + malonyl-CoA = malonyl-[ACP] + CoA</text>
        <dbReference type="Rhea" id="RHEA:41792"/>
        <dbReference type="Rhea" id="RHEA-COMP:9623"/>
        <dbReference type="Rhea" id="RHEA-COMP:9685"/>
        <dbReference type="ChEBI" id="CHEBI:57287"/>
        <dbReference type="ChEBI" id="CHEBI:57384"/>
        <dbReference type="ChEBI" id="CHEBI:64479"/>
        <dbReference type="ChEBI" id="CHEBI:78449"/>
        <dbReference type="EC" id="2.3.1.39"/>
    </reaction>
</comment>
<reference evidence="9 10" key="1">
    <citation type="submission" date="2018-05" db="EMBL/GenBank/DDBJ databases">
        <title>Rhodohalobacter halophilus gen. nov., sp. nov., a moderately halophilic member of the family Balneolaceae.</title>
        <authorList>
            <person name="Liu Z.-W."/>
        </authorList>
    </citation>
    <scope>NUCLEOTIDE SEQUENCE [LARGE SCALE GENOMIC DNA]</scope>
    <source>
        <strain evidence="9 10">8A47</strain>
    </source>
</reference>
<dbReference type="InterPro" id="IPR001227">
    <property type="entry name" value="Ac_transferase_dom_sf"/>
</dbReference>
<gene>
    <name evidence="9" type="primary">fabD</name>
    <name evidence="9" type="ORF">DDZ15_04000</name>
</gene>
<dbReference type="Proteomes" id="UP000245533">
    <property type="component" value="Unassembled WGS sequence"/>
</dbReference>
<dbReference type="NCBIfam" id="TIGR00128">
    <property type="entry name" value="fabD"/>
    <property type="match status" value="1"/>
</dbReference>
<keyword evidence="3 6" id="KW-0808">Transferase</keyword>
<evidence type="ECO:0000256" key="4">
    <source>
        <dbReference type="ARBA" id="ARBA00023315"/>
    </source>
</evidence>
<dbReference type="EC" id="2.3.1.39" evidence="1 6"/>
<accession>A0A316TW65</accession>
<keyword evidence="10" id="KW-1185">Reference proteome</keyword>
<dbReference type="Gene3D" id="3.40.366.10">
    <property type="entry name" value="Malonyl-Coenzyme A Acyl Carrier Protein, domain 2"/>
    <property type="match status" value="1"/>
</dbReference>
<dbReference type="InterPro" id="IPR050858">
    <property type="entry name" value="Mal-CoA-ACP_Trans/PKS_FabD"/>
</dbReference>
<evidence type="ECO:0000256" key="2">
    <source>
        <dbReference type="ARBA" id="ARBA00018953"/>
    </source>
</evidence>
<evidence type="ECO:0000256" key="6">
    <source>
        <dbReference type="PIRNR" id="PIRNR000446"/>
    </source>
</evidence>
<sequence>MNAFLFPGQGSQKVGMGKDHYDSNDLFRKLADKADSVLGYALTDIMFEGPQDKLMQTKNTQPAIFLHSVALFRTLNQQADMVAGHSLGEFSALVAAGVLTFDSGLELVALRGQLMQQAGDVDPGTMAAIIGMDDDTVDEICSEISDKTGKPVVPANYNCPGQLVISGDMDAVKEAVSLAKEKGCRIATLLPVSGAFHSPLMKPAYDVFADKLESVSFSEAEIPVYSNYTGKPSTDADVLKENVLEQLMSPVRWTSTIQNMKADGAERFVEVGPGKVLQGLVKRTLKNVEIEGYE</sequence>
<dbReference type="PANTHER" id="PTHR42681">
    <property type="entry name" value="MALONYL-COA-ACYL CARRIER PROTEIN TRANSACYLASE, MITOCHONDRIAL"/>
    <property type="match status" value="1"/>
</dbReference>
<evidence type="ECO:0000259" key="8">
    <source>
        <dbReference type="SMART" id="SM00827"/>
    </source>
</evidence>
<dbReference type="InterPro" id="IPR024925">
    <property type="entry name" value="Malonyl_CoA-ACP_transAc"/>
</dbReference>
<dbReference type="RefSeq" id="WP_109645129.1">
    <property type="nucleotide sequence ID" value="NZ_QGGB01000003.1"/>
</dbReference>
<evidence type="ECO:0000256" key="7">
    <source>
        <dbReference type="PIRSR" id="PIRSR000446-1"/>
    </source>
</evidence>
<proteinExistence type="inferred from homology"/>
<dbReference type="AlphaFoldDB" id="A0A316TW65"/>
<dbReference type="GO" id="GO:0004314">
    <property type="term" value="F:[acyl-carrier-protein] S-malonyltransferase activity"/>
    <property type="evidence" value="ECO:0007669"/>
    <property type="project" value="UniProtKB-EC"/>
</dbReference>
<dbReference type="PIRSF" id="PIRSF000446">
    <property type="entry name" value="Mct"/>
    <property type="match status" value="1"/>
</dbReference>
<dbReference type="SUPFAM" id="SSF55048">
    <property type="entry name" value="Probable ACP-binding domain of malonyl-CoA ACP transacylase"/>
    <property type="match status" value="1"/>
</dbReference>
<dbReference type="InterPro" id="IPR004410">
    <property type="entry name" value="Malonyl_CoA-ACP_transAc_FabD"/>
</dbReference>
<dbReference type="SUPFAM" id="SSF52151">
    <property type="entry name" value="FabD/lysophospholipase-like"/>
    <property type="match status" value="1"/>
</dbReference>
<feature type="domain" description="Malonyl-CoA:ACP transacylase (MAT)" evidence="8">
    <location>
        <begin position="5"/>
        <end position="294"/>
    </location>
</feature>
<name>A0A316TW65_9BACT</name>
<dbReference type="Gene3D" id="3.30.70.250">
    <property type="entry name" value="Malonyl-CoA ACP transacylase, ACP-binding"/>
    <property type="match status" value="1"/>
</dbReference>